<name>A0A917F9Z5_9HYPH</name>
<evidence type="ECO:0000313" key="3">
    <source>
        <dbReference type="Proteomes" id="UP000606044"/>
    </source>
</evidence>
<sequence length="325" mass="34228">MSVRFVSVLFAAGVALLSAGLPFAAKAAENGIGFYLLGSRGPMAGYLPPPGVYLQNDVYFYEGSGGSGRIFSSGGRLIADVSSKAQADFLTGTWVLPADVLGGHLAVGAILPAGHVSVNAGAALYAPRFDAVFARGVQDDAWIVGDPVLSAVLGWHAGNFHWNVTGLLNVPVGNYRNDALANLAFHRWAGDVSLALTWFDPKIGWDLSGAVGLTFNGTNEATDYTTGTEFHAEWALTKTLSKEWSAGLIGYYYQQITGDSGSGAQLGAYEGRVAALGGTIAYNFEVGKTPVSARLKVYREFAAENRLEGTLGFLTVAFPLSIDSK</sequence>
<dbReference type="Proteomes" id="UP000606044">
    <property type="component" value="Unassembled WGS sequence"/>
</dbReference>
<protein>
    <recommendedName>
        <fullName evidence="4">Phenol degradation protein meta</fullName>
    </recommendedName>
</protein>
<evidence type="ECO:0008006" key="4">
    <source>
        <dbReference type="Google" id="ProtNLM"/>
    </source>
</evidence>
<dbReference type="EMBL" id="BMCT01000002">
    <property type="protein sequence ID" value="GGF58699.1"/>
    <property type="molecule type" value="Genomic_DNA"/>
</dbReference>
<keyword evidence="3" id="KW-1185">Reference proteome</keyword>
<dbReference type="AlphaFoldDB" id="A0A917F9Z5"/>
<reference evidence="2" key="2">
    <citation type="submission" date="2020-09" db="EMBL/GenBank/DDBJ databases">
        <authorList>
            <person name="Sun Q."/>
            <person name="Sedlacek I."/>
        </authorList>
    </citation>
    <scope>NUCLEOTIDE SEQUENCE</scope>
    <source>
        <strain evidence="2">CCM 7897</strain>
    </source>
</reference>
<accession>A0A917F9Z5</accession>
<feature type="chain" id="PRO_5037548511" description="Phenol degradation protein meta" evidence="1">
    <location>
        <begin position="28"/>
        <end position="325"/>
    </location>
</feature>
<proteinExistence type="predicted"/>
<feature type="signal peptide" evidence="1">
    <location>
        <begin position="1"/>
        <end position="27"/>
    </location>
</feature>
<evidence type="ECO:0000313" key="2">
    <source>
        <dbReference type="EMBL" id="GGF58699.1"/>
    </source>
</evidence>
<gene>
    <name evidence="2" type="ORF">GCM10007301_17990</name>
</gene>
<evidence type="ECO:0000256" key="1">
    <source>
        <dbReference type="SAM" id="SignalP"/>
    </source>
</evidence>
<comment type="caution">
    <text evidence="2">The sequence shown here is derived from an EMBL/GenBank/DDBJ whole genome shotgun (WGS) entry which is preliminary data.</text>
</comment>
<dbReference type="Pfam" id="PF13557">
    <property type="entry name" value="Phenol_MetA_deg"/>
    <property type="match status" value="1"/>
</dbReference>
<organism evidence="2 3">
    <name type="scientific">Azorhizobium oxalatiphilum</name>
    <dbReference type="NCBI Taxonomy" id="980631"/>
    <lineage>
        <taxon>Bacteria</taxon>
        <taxon>Pseudomonadati</taxon>
        <taxon>Pseudomonadota</taxon>
        <taxon>Alphaproteobacteria</taxon>
        <taxon>Hyphomicrobiales</taxon>
        <taxon>Xanthobacteraceae</taxon>
        <taxon>Azorhizobium</taxon>
    </lineage>
</organism>
<keyword evidence="1" id="KW-0732">Signal</keyword>
<dbReference type="InterPro" id="IPR025737">
    <property type="entry name" value="FApF"/>
</dbReference>
<reference evidence="2" key="1">
    <citation type="journal article" date="2014" name="Int. J. Syst. Evol. Microbiol.">
        <title>Complete genome sequence of Corynebacterium casei LMG S-19264T (=DSM 44701T), isolated from a smear-ripened cheese.</title>
        <authorList>
            <consortium name="US DOE Joint Genome Institute (JGI-PGF)"/>
            <person name="Walter F."/>
            <person name="Albersmeier A."/>
            <person name="Kalinowski J."/>
            <person name="Ruckert C."/>
        </authorList>
    </citation>
    <scope>NUCLEOTIDE SEQUENCE</scope>
    <source>
        <strain evidence="2">CCM 7897</strain>
    </source>
</reference>